<evidence type="ECO:0000256" key="1">
    <source>
        <dbReference type="SAM" id="SignalP"/>
    </source>
</evidence>
<feature type="signal peptide" evidence="1">
    <location>
        <begin position="1"/>
        <end position="29"/>
    </location>
</feature>
<evidence type="ECO:0000313" key="2">
    <source>
        <dbReference type="EMBL" id="KAF2548167.1"/>
    </source>
</evidence>
<keyword evidence="1" id="KW-0732">Signal</keyword>
<organism evidence="2">
    <name type="scientific">Brassica cretica</name>
    <name type="common">Mustard</name>
    <dbReference type="NCBI Taxonomy" id="69181"/>
    <lineage>
        <taxon>Eukaryota</taxon>
        <taxon>Viridiplantae</taxon>
        <taxon>Streptophyta</taxon>
        <taxon>Embryophyta</taxon>
        <taxon>Tracheophyta</taxon>
        <taxon>Spermatophyta</taxon>
        <taxon>Magnoliopsida</taxon>
        <taxon>eudicotyledons</taxon>
        <taxon>Gunneridae</taxon>
        <taxon>Pentapetalae</taxon>
        <taxon>rosids</taxon>
        <taxon>malvids</taxon>
        <taxon>Brassicales</taxon>
        <taxon>Brassicaceae</taxon>
        <taxon>Brassiceae</taxon>
        <taxon>Brassica</taxon>
    </lineage>
</organism>
<dbReference type="AlphaFoldDB" id="A0A8S9GVS1"/>
<reference evidence="2" key="1">
    <citation type="submission" date="2019-12" db="EMBL/GenBank/DDBJ databases">
        <title>Genome sequencing and annotation of Brassica cretica.</title>
        <authorList>
            <person name="Studholme D.J."/>
            <person name="Sarris P.F."/>
        </authorList>
    </citation>
    <scope>NUCLEOTIDE SEQUENCE</scope>
    <source>
        <strain evidence="2">PFS-102/07</strain>
        <tissue evidence="2">Leaf</tissue>
    </source>
</reference>
<gene>
    <name evidence="2" type="ORF">F2Q70_00024102</name>
</gene>
<name>A0A8S9GVS1_BRACR</name>
<dbReference type="EMBL" id="QGKY02001925">
    <property type="protein sequence ID" value="KAF2548167.1"/>
    <property type="molecule type" value="Genomic_DNA"/>
</dbReference>
<sequence length="96" mass="10616">MLGRCVAIVLGLSVVRFLYSSSSVSVALGQPSDFYGLSDIDSIVTDFDPNIPPKEGMRKIAVFTRLLPSTELLHPRVRSFVLQKIILQPIFNHEGT</sequence>
<feature type="chain" id="PRO_5035943160" evidence="1">
    <location>
        <begin position="30"/>
        <end position="96"/>
    </location>
</feature>
<comment type="caution">
    <text evidence="2">The sequence shown here is derived from an EMBL/GenBank/DDBJ whole genome shotgun (WGS) entry which is preliminary data.</text>
</comment>
<protein>
    <submittedName>
        <fullName evidence="2">Uncharacterized protein</fullName>
    </submittedName>
</protein>
<proteinExistence type="predicted"/>
<accession>A0A8S9GVS1</accession>